<dbReference type="OrthoDB" id="1436328at2759"/>
<dbReference type="AlphaFoldDB" id="A0A9D3VNV0"/>
<comment type="caution">
    <text evidence="2">The sequence shown here is derived from an EMBL/GenBank/DDBJ whole genome shotgun (WGS) entry which is preliminary data.</text>
</comment>
<dbReference type="Pfam" id="PF13456">
    <property type="entry name" value="RVT_3"/>
    <property type="match status" value="1"/>
</dbReference>
<evidence type="ECO:0000313" key="3">
    <source>
        <dbReference type="Proteomes" id="UP000828251"/>
    </source>
</evidence>
<dbReference type="GO" id="GO:0003676">
    <property type="term" value="F:nucleic acid binding"/>
    <property type="evidence" value="ECO:0007669"/>
    <property type="project" value="InterPro"/>
</dbReference>
<evidence type="ECO:0000313" key="2">
    <source>
        <dbReference type="EMBL" id="KAH1091101.1"/>
    </source>
</evidence>
<accession>A0A9D3VNV0</accession>
<feature type="domain" description="RNase H type-1" evidence="1">
    <location>
        <begin position="34"/>
        <end position="85"/>
    </location>
</feature>
<dbReference type="EMBL" id="JAIQCV010000006">
    <property type="protein sequence ID" value="KAH1091101.1"/>
    <property type="molecule type" value="Genomic_DNA"/>
</dbReference>
<keyword evidence="3" id="KW-1185">Reference proteome</keyword>
<evidence type="ECO:0000259" key="1">
    <source>
        <dbReference type="Pfam" id="PF13456"/>
    </source>
</evidence>
<dbReference type="InterPro" id="IPR002156">
    <property type="entry name" value="RNaseH_domain"/>
</dbReference>
<name>A0A9D3VNV0_9ROSI</name>
<gene>
    <name evidence="2" type="ORF">J1N35_018358</name>
</gene>
<proteinExistence type="predicted"/>
<sequence length="105" mass="12145">MTVERFIGCVPKKHRGMKSLRVKKLFSVDIFNVDFSEAVAELWGIWDGLLLFQKQGYDEVIIQSDNLENVIIISASKPDALKSSLIRRIYQILAFEEKWSLSKRV</sequence>
<dbReference type="GO" id="GO:0004523">
    <property type="term" value="F:RNA-DNA hybrid ribonuclease activity"/>
    <property type="evidence" value="ECO:0007669"/>
    <property type="project" value="InterPro"/>
</dbReference>
<reference evidence="2 3" key="1">
    <citation type="journal article" date="2021" name="Plant Biotechnol. J.">
        <title>Multi-omics assisted identification of the key and species-specific regulatory components of drought-tolerant mechanisms in Gossypium stocksii.</title>
        <authorList>
            <person name="Yu D."/>
            <person name="Ke L."/>
            <person name="Zhang D."/>
            <person name="Wu Y."/>
            <person name="Sun Y."/>
            <person name="Mei J."/>
            <person name="Sun J."/>
            <person name="Sun Y."/>
        </authorList>
    </citation>
    <scope>NUCLEOTIDE SEQUENCE [LARGE SCALE GENOMIC DNA]</scope>
    <source>
        <strain evidence="3">cv. E1</strain>
        <tissue evidence="2">Leaf</tissue>
    </source>
</reference>
<dbReference type="Proteomes" id="UP000828251">
    <property type="component" value="Unassembled WGS sequence"/>
</dbReference>
<organism evidence="2 3">
    <name type="scientific">Gossypium stocksii</name>
    <dbReference type="NCBI Taxonomy" id="47602"/>
    <lineage>
        <taxon>Eukaryota</taxon>
        <taxon>Viridiplantae</taxon>
        <taxon>Streptophyta</taxon>
        <taxon>Embryophyta</taxon>
        <taxon>Tracheophyta</taxon>
        <taxon>Spermatophyta</taxon>
        <taxon>Magnoliopsida</taxon>
        <taxon>eudicotyledons</taxon>
        <taxon>Gunneridae</taxon>
        <taxon>Pentapetalae</taxon>
        <taxon>rosids</taxon>
        <taxon>malvids</taxon>
        <taxon>Malvales</taxon>
        <taxon>Malvaceae</taxon>
        <taxon>Malvoideae</taxon>
        <taxon>Gossypium</taxon>
    </lineage>
</organism>
<protein>
    <recommendedName>
        <fullName evidence="1">RNase H type-1 domain-containing protein</fullName>
    </recommendedName>
</protein>